<accession>A0A5J9VD46</accession>
<evidence type="ECO:0000313" key="2">
    <source>
        <dbReference type="Proteomes" id="UP000324897"/>
    </source>
</evidence>
<dbReference type="EMBL" id="RWGY01000011">
    <property type="protein sequence ID" value="TVU33344.1"/>
    <property type="molecule type" value="Genomic_DNA"/>
</dbReference>
<comment type="caution">
    <text evidence="1">The sequence shown here is derived from an EMBL/GenBank/DDBJ whole genome shotgun (WGS) entry which is preliminary data.</text>
</comment>
<keyword evidence="2" id="KW-1185">Reference proteome</keyword>
<feature type="non-terminal residue" evidence="1">
    <location>
        <position position="1"/>
    </location>
</feature>
<protein>
    <submittedName>
        <fullName evidence="1">Uncharacterized protein</fullName>
    </submittedName>
</protein>
<reference evidence="1 2" key="1">
    <citation type="journal article" date="2019" name="Sci. Rep.">
        <title>A high-quality genome of Eragrostis curvula grass provides insights into Poaceae evolution and supports new strategies to enhance forage quality.</title>
        <authorList>
            <person name="Carballo J."/>
            <person name="Santos B.A.C.M."/>
            <person name="Zappacosta D."/>
            <person name="Garbus I."/>
            <person name="Selva J.P."/>
            <person name="Gallo C.A."/>
            <person name="Diaz A."/>
            <person name="Albertini E."/>
            <person name="Caccamo M."/>
            <person name="Echenique V."/>
        </authorList>
    </citation>
    <scope>NUCLEOTIDE SEQUENCE [LARGE SCALE GENOMIC DNA]</scope>
    <source>
        <strain evidence="2">cv. Victoria</strain>
        <tissue evidence="1">Leaf</tissue>
    </source>
</reference>
<proteinExistence type="predicted"/>
<dbReference type="AlphaFoldDB" id="A0A5J9VD46"/>
<dbReference type="Proteomes" id="UP000324897">
    <property type="component" value="Chromosome 1"/>
</dbReference>
<dbReference type="Gramene" id="TVU33344">
    <property type="protein sequence ID" value="TVU33344"/>
    <property type="gene ID" value="EJB05_25155"/>
</dbReference>
<organism evidence="1 2">
    <name type="scientific">Eragrostis curvula</name>
    <name type="common">weeping love grass</name>
    <dbReference type="NCBI Taxonomy" id="38414"/>
    <lineage>
        <taxon>Eukaryota</taxon>
        <taxon>Viridiplantae</taxon>
        <taxon>Streptophyta</taxon>
        <taxon>Embryophyta</taxon>
        <taxon>Tracheophyta</taxon>
        <taxon>Spermatophyta</taxon>
        <taxon>Magnoliopsida</taxon>
        <taxon>Liliopsida</taxon>
        <taxon>Poales</taxon>
        <taxon>Poaceae</taxon>
        <taxon>PACMAD clade</taxon>
        <taxon>Chloridoideae</taxon>
        <taxon>Eragrostideae</taxon>
        <taxon>Eragrostidinae</taxon>
        <taxon>Eragrostis</taxon>
    </lineage>
</organism>
<sequence>MPWALRAQEGHTTTDWKLIQIRRRKGKIGNCYFRDQLINPSLIQPAMYVFTGVTLMLQCLHAKYMTWCFDS</sequence>
<name>A0A5J9VD46_9POAL</name>
<evidence type="ECO:0000313" key="1">
    <source>
        <dbReference type="EMBL" id="TVU33344.1"/>
    </source>
</evidence>
<gene>
    <name evidence="1" type="ORF">EJB05_25155</name>
</gene>